<dbReference type="InterPro" id="IPR045598">
    <property type="entry name" value="DUF6457"/>
</dbReference>
<evidence type="ECO:0000313" key="2">
    <source>
        <dbReference type="EMBL" id="MBB3023095.1"/>
    </source>
</evidence>
<evidence type="ECO:0000313" key="3">
    <source>
        <dbReference type="Proteomes" id="UP000568050"/>
    </source>
</evidence>
<proteinExistence type="predicted"/>
<feature type="domain" description="DUF6457" evidence="1">
    <location>
        <begin position="10"/>
        <end position="88"/>
    </location>
</feature>
<dbReference type="RefSeq" id="WP_183375890.1">
    <property type="nucleotide sequence ID" value="NZ_CBCSFZ010000001.1"/>
</dbReference>
<sequence>MVRRDDPATMAELQAFIDSLTVEVDGMPAIDDDARDRILGVTGVTAHGIVRPAGPIASLLIGYLVGTGRAASWQEAADTVRAAVRARMDEHPADDR</sequence>
<name>A0A839QTN4_9MICO</name>
<evidence type="ECO:0000259" key="1">
    <source>
        <dbReference type="Pfam" id="PF20058"/>
    </source>
</evidence>
<comment type="caution">
    <text evidence="2">The sequence shown here is derived from an EMBL/GenBank/DDBJ whole genome shotgun (WGS) entry which is preliminary data.</text>
</comment>
<accession>A0A839QTN4</accession>
<keyword evidence="3" id="KW-1185">Reference proteome</keyword>
<gene>
    <name evidence="2" type="ORF">FHX50_001378</name>
</gene>
<organism evidence="2 3">
    <name type="scientific">Helcobacillus massiliensis</name>
    <dbReference type="NCBI Taxonomy" id="521392"/>
    <lineage>
        <taxon>Bacteria</taxon>
        <taxon>Bacillati</taxon>
        <taxon>Actinomycetota</taxon>
        <taxon>Actinomycetes</taxon>
        <taxon>Micrococcales</taxon>
        <taxon>Dermabacteraceae</taxon>
        <taxon>Helcobacillus</taxon>
    </lineage>
</organism>
<dbReference type="Proteomes" id="UP000568050">
    <property type="component" value="Unassembled WGS sequence"/>
</dbReference>
<dbReference type="Pfam" id="PF20058">
    <property type="entry name" value="DUF6457"/>
    <property type="match status" value="1"/>
</dbReference>
<dbReference type="EMBL" id="JACHWP010000002">
    <property type="protein sequence ID" value="MBB3023095.1"/>
    <property type="molecule type" value="Genomic_DNA"/>
</dbReference>
<dbReference type="AlphaFoldDB" id="A0A839QTN4"/>
<protein>
    <recommendedName>
        <fullName evidence="1">DUF6457 domain-containing protein</fullName>
    </recommendedName>
</protein>
<reference evidence="2 3" key="1">
    <citation type="submission" date="2020-08" db="EMBL/GenBank/DDBJ databases">
        <title>Sequencing the genomes of 1000 actinobacteria strains.</title>
        <authorList>
            <person name="Klenk H.-P."/>
        </authorList>
    </citation>
    <scope>NUCLEOTIDE SEQUENCE [LARGE SCALE GENOMIC DNA]</scope>
    <source>
        <strain evidence="2 3">DSM 23040</strain>
    </source>
</reference>